<dbReference type="SUPFAM" id="SSF56300">
    <property type="entry name" value="Metallo-dependent phosphatases"/>
    <property type="match status" value="1"/>
</dbReference>
<comment type="caution">
    <text evidence="4">The sequence shown here is derived from an EMBL/GenBank/DDBJ whole genome shotgun (WGS) entry which is preliminary data.</text>
</comment>
<dbReference type="PANTHER" id="PTHR22953:SF153">
    <property type="entry name" value="PURPLE ACID PHOSPHATASE"/>
    <property type="match status" value="1"/>
</dbReference>
<dbReference type="InterPro" id="IPR039331">
    <property type="entry name" value="PAPs-like"/>
</dbReference>
<evidence type="ECO:0000313" key="5">
    <source>
        <dbReference type="Proteomes" id="UP000754710"/>
    </source>
</evidence>
<dbReference type="PANTHER" id="PTHR22953">
    <property type="entry name" value="ACID PHOSPHATASE RELATED"/>
    <property type="match status" value="1"/>
</dbReference>
<evidence type="ECO:0000256" key="1">
    <source>
        <dbReference type="ARBA" id="ARBA00022729"/>
    </source>
</evidence>
<reference evidence="4 5" key="1">
    <citation type="submission" date="2021-08" db="EMBL/GenBank/DDBJ databases">
        <title>Nocardioides bacterium WL0053 sp. nov., isolated from the sediment.</title>
        <authorList>
            <person name="Wang L."/>
            <person name="Zhang D."/>
            <person name="Zhang A."/>
        </authorList>
    </citation>
    <scope>NUCLEOTIDE SEQUENCE [LARGE SCALE GENOMIC DNA]</scope>
    <source>
        <strain evidence="4 5">WL0053</strain>
    </source>
</reference>
<organism evidence="4 5">
    <name type="scientific">Nocardioides jiangsuensis</name>
    <dbReference type="NCBI Taxonomy" id="2866161"/>
    <lineage>
        <taxon>Bacteria</taxon>
        <taxon>Bacillati</taxon>
        <taxon>Actinomycetota</taxon>
        <taxon>Actinomycetes</taxon>
        <taxon>Propionibacteriales</taxon>
        <taxon>Nocardioidaceae</taxon>
        <taxon>Nocardioides</taxon>
    </lineage>
</organism>
<protein>
    <submittedName>
        <fullName evidence="4">Metallophosphoesterase</fullName>
    </submittedName>
</protein>
<evidence type="ECO:0000259" key="3">
    <source>
        <dbReference type="Pfam" id="PF00149"/>
    </source>
</evidence>
<dbReference type="Proteomes" id="UP000754710">
    <property type="component" value="Unassembled WGS sequence"/>
</dbReference>
<dbReference type="InterPro" id="IPR004843">
    <property type="entry name" value="Calcineurin-like_PHP"/>
</dbReference>
<evidence type="ECO:0000313" key="4">
    <source>
        <dbReference type="EMBL" id="MBY9074854.1"/>
    </source>
</evidence>
<dbReference type="Gene3D" id="3.60.21.10">
    <property type="match status" value="1"/>
</dbReference>
<feature type="compositionally biased region" description="Low complexity" evidence="2">
    <location>
        <begin position="60"/>
        <end position="81"/>
    </location>
</feature>
<dbReference type="EMBL" id="JAIEZQ010000002">
    <property type="protein sequence ID" value="MBY9074854.1"/>
    <property type="molecule type" value="Genomic_DNA"/>
</dbReference>
<feature type="domain" description="Calcineurin-like phosphoesterase" evidence="3">
    <location>
        <begin position="89"/>
        <end position="269"/>
    </location>
</feature>
<accession>A0ABS7RIJ0</accession>
<dbReference type="Pfam" id="PF00149">
    <property type="entry name" value="Metallophos"/>
    <property type="match status" value="1"/>
</dbReference>
<sequence length="336" mass="35946">MNGNRAIVLGVVLALFVAVTVFALLAGRLTPPSSAPPSRPAGGDRPSVSSLPKPSPSPSLPSESPSSPTGSPSPDGGESPTPTRPPVTRIAAVGDTGTGDDAQLATVQEMVDQTRDGEPYEALVLLGDLVYEDGDAELVDDRVTEPFAPLVEDGTELVPVLGNHDYESDEQDEILAALGRDRSWYVEQIGTVRVVALDSERIDDPEQLEWLEDTLAEPQPPGTWTVAAMHRPAYSAGEHGSDESVQEHWVPLFEEYDVPLVLAGHDHDYQRSEPIDDVVYVVSGGGAKLRPAGEEDFTAVSTSTLHFLELVFHEKRIVGKAIDQSGEVIDAFAIGR</sequence>
<gene>
    <name evidence="4" type="ORF">K1X13_08480</name>
</gene>
<feature type="region of interest" description="Disordered" evidence="2">
    <location>
        <begin position="29"/>
        <end position="100"/>
    </location>
</feature>
<evidence type="ECO:0000256" key="2">
    <source>
        <dbReference type="SAM" id="MobiDB-lite"/>
    </source>
</evidence>
<name>A0ABS7RIJ0_9ACTN</name>
<dbReference type="RefSeq" id="WP_221024671.1">
    <property type="nucleotide sequence ID" value="NZ_JAIEZQ010000002.1"/>
</dbReference>
<dbReference type="InterPro" id="IPR029052">
    <property type="entry name" value="Metallo-depent_PP-like"/>
</dbReference>
<keyword evidence="1" id="KW-0732">Signal</keyword>
<proteinExistence type="predicted"/>
<keyword evidence="5" id="KW-1185">Reference proteome</keyword>